<feature type="non-terminal residue" evidence="1">
    <location>
        <position position="110"/>
    </location>
</feature>
<organism evidence="1">
    <name type="scientific">uncultured Xanthomonas sp</name>
    <dbReference type="NCBI Taxonomy" id="152831"/>
    <lineage>
        <taxon>Bacteria</taxon>
        <taxon>Pseudomonadati</taxon>
        <taxon>Pseudomonadota</taxon>
        <taxon>Gammaproteobacteria</taxon>
        <taxon>Lysobacterales</taxon>
        <taxon>Lysobacteraceae</taxon>
        <taxon>Xanthomonas</taxon>
        <taxon>environmental samples</taxon>
    </lineage>
</organism>
<name>A0A060C8P3_9XANT</name>
<accession>A0A060C8P3</accession>
<dbReference type="AlphaFoldDB" id="A0A060C8P3"/>
<evidence type="ECO:0000313" key="1">
    <source>
        <dbReference type="EMBL" id="AIA91594.1"/>
    </source>
</evidence>
<sequence>MLLLAHRGLGDAAQADLCRLAEGGARLAWFDAPRPTAACDAATTWRREAARLVRESVLASLAPDAVLLLSAAEGYDDDSVASIGRLAAVPTLAILPAGLPVNRRARSSAP</sequence>
<protein>
    <submittedName>
        <fullName evidence="1">CAZy families GT4 protein</fullName>
    </submittedName>
</protein>
<reference evidence="1" key="1">
    <citation type="journal article" date="2013" name="Environ. Microbiol.">
        <title>Seasonally variable intestinal metagenomes of the red palm weevil (Rhynchophorus ferrugineus).</title>
        <authorList>
            <person name="Jia S."/>
            <person name="Zhang X."/>
            <person name="Zhang G."/>
            <person name="Yin A."/>
            <person name="Zhang S."/>
            <person name="Li F."/>
            <person name="Wang L."/>
            <person name="Zhao D."/>
            <person name="Yun Q."/>
            <person name="Tala"/>
            <person name="Wang J."/>
            <person name="Sun G."/>
            <person name="Baabdullah M."/>
            <person name="Yu X."/>
            <person name="Hu S."/>
            <person name="Al-Mssallem I.S."/>
            <person name="Yu J."/>
        </authorList>
    </citation>
    <scope>NUCLEOTIDE SEQUENCE</scope>
</reference>
<proteinExistence type="predicted"/>
<dbReference type="EMBL" id="KF124278">
    <property type="protein sequence ID" value="AIA91594.1"/>
    <property type="molecule type" value="Genomic_DNA"/>
</dbReference>